<evidence type="ECO:0000256" key="1">
    <source>
        <dbReference type="SAM" id="MobiDB-lite"/>
    </source>
</evidence>
<dbReference type="EMBL" id="CZQE01000018">
    <property type="protein sequence ID" value="CUS43220.1"/>
    <property type="molecule type" value="Genomic_DNA"/>
</dbReference>
<accession>A0A160TEY4</accession>
<proteinExistence type="predicted"/>
<protein>
    <submittedName>
        <fullName evidence="2">Uncharacterized protein</fullName>
    </submittedName>
</protein>
<feature type="region of interest" description="Disordered" evidence="1">
    <location>
        <begin position="1"/>
        <end position="20"/>
    </location>
</feature>
<name>A0A160TEY4_9ZZZZ</name>
<sequence>MESALRSRSEGSGNPAMRSQHVVEKVLACARPPWRGAAATD</sequence>
<organism evidence="2">
    <name type="scientific">hydrothermal vent metagenome</name>
    <dbReference type="NCBI Taxonomy" id="652676"/>
    <lineage>
        <taxon>unclassified sequences</taxon>
        <taxon>metagenomes</taxon>
        <taxon>ecological metagenomes</taxon>
    </lineage>
</organism>
<gene>
    <name evidence="2" type="ORF">MGWOODY_Smn828</name>
</gene>
<reference evidence="2" key="1">
    <citation type="submission" date="2015-10" db="EMBL/GenBank/DDBJ databases">
        <authorList>
            <person name="Gilbert D.G."/>
        </authorList>
    </citation>
    <scope>NUCLEOTIDE SEQUENCE</scope>
</reference>
<dbReference type="AlphaFoldDB" id="A0A160TEY4"/>
<evidence type="ECO:0000313" key="2">
    <source>
        <dbReference type="EMBL" id="CUS43220.1"/>
    </source>
</evidence>